<dbReference type="RefSeq" id="WP_244058114.1">
    <property type="nucleotide sequence ID" value="NZ_BQOA01000001.1"/>
</dbReference>
<reference evidence="1" key="1">
    <citation type="submission" date="2022-01" db="EMBL/GenBank/DDBJ databases">
        <title>Novel bile acid biosynthetic pathways are enriched in the microbiome of centenarians.</title>
        <authorList>
            <person name="Sato Y."/>
            <person name="Atarashi K."/>
            <person name="Plichta R.D."/>
            <person name="Arai Y."/>
            <person name="Sasajima S."/>
            <person name="Kearney M.S."/>
            <person name="Suda W."/>
            <person name="Takeshita K."/>
            <person name="Sasaki T."/>
            <person name="Okamoto S."/>
            <person name="Skelly N.A."/>
            <person name="Okamura Y."/>
            <person name="Vlamakis H."/>
            <person name="Li Y."/>
            <person name="Tanoue T."/>
            <person name="Takei H."/>
            <person name="Nittono H."/>
            <person name="Narushima S."/>
            <person name="Irie J."/>
            <person name="Itoh H."/>
            <person name="Moriya K."/>
            <person name="Sugiura Y."/>
            <person name="Suematsu M."/>
            <person name="Moritoki N."/>
            <person name="Shibata S."/>
            <person name="Littman R.D."/>
            <person name="Fischbach A.M."/>
            <person name="Uwamino Y."/>
            <person name="Inoue T."/>
            <person name="Honda A."/>
            <person name="Hattori M."/>
            <person name="Murai T."/>
            <person name="Xavier J.R."/>
            <person name="Hirose N."/>
            <person name="Honda K."/>
        </authorList>
    </citation>
    <scope>NUCLEOTIDE SEQUENCE</scope>
    <source>
        <strain evidence="1">CE91-St7</strain>
    </source>
</reference>
<protein>
    <submittedName>
        <fullName evidence="1">Uncharacterized protein</fullName>
    </submittedName>
</protein>
<name>A0AA37KK74_9BACT</name>
<proteinExistence type="predicted"/>
<gene>
    <name evidence="1" type="ORF">CE91St7_41860</name>
</gene>
<dbReference type="Proteomes" id="UP001055104">
    <property type="component" value="Unassembled WGS sequence"/>
</dbReference>
<comment type="caution">
    <text evidence="1">The sequence shown here is derived from an EMBL/GenBank/DDBJ whole genome shotgun (WGS) entry which is preliminary data.</text>
</comment>
<dbReference type="EMBL" id="BQOB01000001">
    <property type="protein sequence ID" value="GKH83302.1"/>
    <property type="molecule type" value="Genomic_DNA"/>
</dbReference>
<sequence>MRNTYWFAVDYNGTGHLFIYKPERDTGIWTGEESLYIPQGALKEMFPGITWQDAPIAVTLEVLPCEETFRLRLSKICSYFLKKYLRLPGKEKEKQS</sequence>
<evidence type="ECO:0000313" key="1">
    <source>
        <dbReference type="EMBL" id="GKH83302.1"/>
    </source>
</evidence>
<evidence type="ECO:0000313" key="2">
    <source>
        <dbReference type="Proteomes" id="UP001055104"/>
    </source>
</evidence>
<accession>A0AA37KK74</accession>
<organism evidence="1 2">
    <name type="scientific">Phocaeicola dorei</name>
    <dbReference type="NCBI Taxonomy" id="357276"/>
    <lineage>
        <taxon>Bacteria</taxon>
        <taxon>Pseudomonadati</taxon>
        <taxon>Bacteroidota</taxon>
        <taxon>Bacteroidia</taxon>
        <taxon>Bacteroidales</taxon>
        <taxon>Bacteroidaceae</taxon>
        <taxon>Phocaeicola</taxon>
    </lineage>
</organism>
<dbReference type="AlphaFoldDB" id="A0AA37KK74"/>